<dbReference type="AlphaFoldDB" id="A0A8J3QW80"/>
<organism evidence="2 3">
    <name type="scientific">Rugosimonospora africana</name>
    <dbReference type="NCBI Taxonomy" id="556532"/>
    <lineage>
        <taxon>Bacteria</taxon>
        <taxon>Bacillati</taxon>
        <taxon>Actinomycetota</taxon>
        <taxon>Actinomycetes</taxon>
        <taxon>Micromonosporales</taxon>
        <taxon>Micromonosporaceae</taxon>
        <taxon>Rugosimonospora</taxon>
    </lineage>
</organism>
<evidence type="ECO:0000256" key="1">
    <source>
        <dbReference type="SAM" id="MobiDB-lite"/>
    </source>
</evidence>
<dbReference type="Proteomes" id="UP000642748">
    <property type="component" value="Unassembled WGS sequence"/>
</dbReference>
<reference evidence="2" key="1">
    <citation type="submission" date="2021-01" db="EMBL/GenBank/DDBJ databases">
        <title>Whole genome shotgun sequence of Rugosimonospora africana NBRC 104875.</title>
        <authorList>
            <person name="Komaki H."/>
            <person name="Tamura T."/>
        </authorList>
    </citation>
    <scope>NUCLEOTIDE SEQUENCE</scope>
    <source>
        <strain evidence="2">NBRC 104875</strain>
    </source>
</reference>
<keyword evidence="3" id="KW-1185">Reference proteome</keyword>
<feature type="region of interest" description="Disordered" evidence="1">
    <location>
        <begin position="1"/>
        <end position="35"/>
    </location>
</feature>
<name>A0A8J3QW80_9ACTN</name>
<gene>
    <name evidence="2" type="ORF">Raf01_64310</name>
</gene>
<feature type="region of interest" description="Disordered" evidence="1">
    <location>
        <begin position="55"/>
        <end position="84"/>
    </location>
</feature>
<evidence type="ECO:0000313" key="2">
    <source>
        <dbReference type="EMBL" id="GIH18259.1"/>
    </source>
</evidence>
<sequence length="84" mass="8223">MGSQDMRYPWPTARLTALPDAPGGPGGAGRVAPDRRVCRGLTGGGASGAAADLRPVSGGGASAAAAAGRRLDPPQAGQVLRDMA</sequence>
<comment type="caution">
    <text evidence="2">The sequence shown here is derived from an EMBL/GenBank/DDBJ whole genome shotgun (WGS) entry which is preliminary data.</text>
</comment>
<dbReference type="EMBL" id="BONZ01000064">
    <property type="protein sequence ID" value="GIH18259.1"/>
    <property type="molecule type" value="Genomic_DNA"/>
</dbReference>
<proteinExistence type="predicted"/>
<evidence type="ECO:0000313" key="3">
    <source>
        <dbReference type="Proteomes" id="UP000642748"/>
    </source>
</evidence>
<accession>A0A8J3QW80</accession>
<protein>
    <submittedName>
        <fullName evidence="2">Uncharacterized protein</fullName>
    </submittedName>
</protein>